<keyword evidence="3" id="KW-0732">Signal</keyword>
<evidence type="ECO:0000259" key="4">
    <source>
        <dbReference type="Pfam" id="PF09394"/>
    </source>
</evidence>
<dbReference type="AlphaFoldDB" id="A0A553V1W7"/>
<dbReference type="GO" id="GO:0004869">
    <property type="term" value="F:cysteine-type endopeptidase inhibitor activity"/>
    <property type="evidence" value="ECO:0007669"/>
    <property type="project" value="UniProtKB-KW"/>
</dbReference>
<keyword evidence="2" id="KW-0789">Thiol protease inhibitor</keyword>
<evidence type="ECO:0000313" key="6">
    <source>
        <dbReference type="Proteomes" id="UP000316092"/>
    </source>
</evidence>
<feature type="chain" id="PRO_5022043397" evidence="3">
    <location>
        <begin position="25"/>
        <end position="157"/>
    </location>
</feature>
<protein>
    <submittedName>
        <fullName evidence="5">Protease inhibitor I42 family protein</fullName>
    </submittedName>
</protein>
<keyword evidence="6" id="KW-1185">Reference proteome</keyword>
<evidence type="ECO:0000313" key="5">
    <source>
        <dbReference type="EMBL" id="TSA86497.1"/>
    </source>
</evidence>
<evidence type="ECO:0000256" key="1">
    <source>
        <dbReference type="ARBA" id="ARBA00022690"/>
    </source>
</evidence>
<gene>
    <name evidence="5" type="ORF">FNU79_07605</name>
</gene>
<comment type="caution">
    <text evidence="5">The sequence shown here is derived from an EMBL/GenBank/DDBJ whole genome shotgun (WGS) entry which is preliminary data.</text>
</comment>
<dbReference type="InterPro" id="IPR036331">
    <property type="entry name" value="Chagasin-like_sf"/>
</dbReference>
<feature type="signal peptide" evidence="3">
    <location>
        <begin position="1"/>
        <end position="24"/>
    </location>
</feature>
<organism evidence="5 6">
    <name type="scientific">Deinococcus detaillensis</name>
    <dbReference type="NCBI Taxonomy" id="2592048"/>
    <lineage>
        <taxon>Bacteria</taxon>
        <taxon>Thermotogati</taxon>
        <taxon>Deinococcota</taxon>
        <taxon>Deinococci</taxon>
        <taxon>Deinococcales</taxon>
        <taxon>Deinococcaceae</taxon>
        <taxon>Deinococcus</taxon>
    </lineage>
</organism>
<dbReference type="Pfam" id="PF09394">
    <property type="entry name" value="Inhibitor_I42"/>
    <property type="match status" value="1"/>
</dbReference>
<accession>A0A553V1W7</accession>
<evidence type="ECO:0000256" key="2">
    <source>
        <dbReference type="ARBA" id="ARBA00022704"/>
    </source>
</evidence>
<dbReference type="Proteomes" id="UP000316092">
    <property type="component" value="Unassembled WGS sequence"/>
</dbReference>
<dbReference type="InterPro" id="IPR018990">
    <property type="entry name" value="Prot_inh_I42_chagasin"/>
</dbReference>
<sequence length="157" mass="16264">MTLRAQTLLMVAVLALLSPASAQKQTGNPVAKSKSLTLKVGAAGQDLKVSAGDTLRFELSSSAGTGYAWHVLDVDPVFLALVDRTVTAAPTANTVGASAARPVVGSSGPVTTYIYYVKKSLDLGGYSVTTPVVFVNLPPGRQTTQTAKLIQFNLAGK</sequence>
<dbReference type="EMBL" id="VKDB01000005">
    <property type="protein sequence ID" value="TSA86497.1"/>
    <property type="molecule type" value="Genomic_DNA"/>
</dbReference>
<evidence type="ECO:0000256" key="3">
    <source>
        <dbReference type="SAM" id="SignalP"/>
    </source>
</evidence>
<name>A0A553V1W7_9DEIO</name>
<proteinExistence type="predicted"/>
<dbReference type="RefSeq" id="WP_143720259.1">
    <property type="nucleotide sequence ID" value="NZ_VKDB01000005.1"/>
</dbReference>
<feature type="domain" description="Proteinase inhibitor I42 chagasin" evidence="4">
    <location>
        <begin position="49"/>
        <end position="108"/>
    </location>
</feature>
<dbReference type="SUPFAM" id="SSF141066">
    <property type="entry name" value="ICP-like"/>
    <property type="match status" value="1"/>
</dbReference>
<dbReference type="Gene3D" id="2.60.40.2020">
    <property type="match status" value="1"/>
</dbReference>
<dbReference type="OrthoDB" id="70032at2"/>
<keyword evidence="1" id="KW-0646">Protease inhibitor</keyword>
<reference evidence="5 6" key="1">
    <citation type="submission" date="2019-07" db="EMBL/GenBank/DDBJ databases">
        <title>Deinococcus detaillus sp. nov., isolated from humus soil in Antarctica.</title>
        <authorList>
            <person name="Zhang K."/>
        </authorList>
    </citation>
    <scope>NUCLEOTIDE SEQUENCE [LARGE SCALE GENOMIC DNA]</scope>
    <source>
        <strain evidence="5 6">H1</strain>
    </source>
</reference>